<dbReference type="GO" id="GO:0003700">
    <property type="term" value="F:DNA-binding transcription factor activity"/>
    <property type="evidence" value="ECO:0007669"/>
    <property type="project" value="InterPro"/>
</dbReference>
<keyword evidence="7" id="KW-1185">Reference proteome</keyword>
<dbReference type="Pfam" id="PF03466">
    <property type="entry name" value="LysR_substrate"/>
    <property type="match status" value="1"/>
</dbReference>
<evidence type="ECO:0000313" key="6">
    <source>
        <dbReference type="EMBL" id="ARN76239.1"/>
    </source>
</evidence>
<dbReference type="Gene3D" id="3.40.190.290">
    <property type="match status" value="1"/>
</dbReference>
<dbReference type="CDD" id="cd08419">
    <property type="entry name" value="PBP2_CbbR_RubisCO_like"/>
    <property type="match status" value="1"/>
</dbReference>
<dbReference type="InterPro" id="IPR036390">
    <property type="entry name" value="WH_DNA-bd_sf"/>
</dbReference>
<dbReference type="InterPro" id="IPR036388">
    <property type="entry name" value="WH-like_DNA-bd_sf"/>
</dbReference>
<dbReference type="PROSITE" id="PS50931">
    <property type="entry name" value="HTH_LYSR"/>
    <property type="match status" value="1"/>
</dbReference>
<accession>A0A1X9NLF7</accession>
<dbReference type="KEGG" id="osg:BST96_00250"/>
<dbReference type="GO" id="GO:0000976">
    <property type="term" value="F:transcription cis-regulatory region binding"/>
    <property type="evidence" value="ECO:0007669"/>
    <property type="project" value="TreeGrafter"/>
</dbReference>
<organism evidence="6 7">
    <name type="scientific">Oceanicoccus sagamiensis</name>
    <dbReference type="NCBI Taxonomy" id="716816"/>
    <lineage>
        <taxon>Bacteria</taxon>
        <taxon>Pseudomonadati</taxon>
        <taxon>Pseudomonadota</taxon>
        <taxon>Gammaproteobacteria</taxon>
        <taxon>Cellvibrionales</taxon>
        <taxon>Spongiibacteraceae</taxon>
        <taxon>Oceanicoccus</taxon>
    </lineage>
</organism>
<gene>
    <name evidence="6" type="ORF">BST96_00250</name>
</gene>
<comment type="similarity">
    <text evidence="1">Belongs to the LysR transcriptional regulatory family.</text>
</comment>
<evidence type="ECO:0000256" key="4">
    <source>
        <dbReference type="ARBA" id="ARBA00023163"/>
    </source>
</evidence>
<sequence length="321" mass="36395">MDTRLLTKLGTLRQLETFMKVAEAGSIARAAEELFMTQPAVSIQIKKLTDALDITLYEVIGKKIYLTEAGHKVVRTGQEVFESIERLDDELNNLKGLESGTLKIAVVSTAKYFLPHLLGPFYEQFPGIDIEFKVGNRAQILDRLNSNLDDLYFFSDPPEDLDIKQFEFLPNPIAIIASDKHPLAKKRKLSWSDIENETFLMREEGSGTHNAIQKHLDQEKLQIKKRMIIESNEAIKYSVIANLGIAMLSAYTLAKEEEEGLTQLPVATFPILSHWFVVHRSQKKLSIVAQKFLDHVLHQGKKDLPMNKINAQVKRALARKA</sequence>
<dbReference type="STRING" id="716816.BST96_00250"/>
<dbReference type="FunFam" id="1.10.10.10:FF:000001">
    <property type="entry name" value="LysR family transcriptional regulator"/>
    <property type="match status" value="1"/>
</dbReference>
<dbReference type="SUPFAM" id="SSF53850">
    <property type="entry name" value="Periplasmic binding protein-like II"/>
    <property type="match status" value="1"/>
</dbReference>
<dbReference type="SUPFAM" id="SSF46785">
    <property type="entry name" value="Winged helix' DNA-binding domain"/>
    <property type="match status" value="1"/>
</dbReference>
<evidence type="ECO:0000256" key="3">
    <source>
        <dbReference type="ARBA" id="ARBA00023125"/>
    </source>
</evidence>
<keyword evidence="4" id="KW-0804">Transcription</keyword>
<protein>
    <recommendedName>
        <fullName evidence="5">HTH lysR-type domain-containing protein</fullName>
    </recommendedName>
</protein>
<evidence type="ECO:0000313" key="7">
    <source>
        <dbReference type="Proteomes" id="UP000193450"/>
    </source>
</evidence>
<feature type="domain" description="HTH lysR-type" evidence="5">
    <location>
        <begin position="11"/>
        <end position="67"/>
    </location>
</feature>
<dbReference type="PANTHER" id="PTHR30126">
    <property type="entry name" value="HTH-TYPE TRANSCRIPTIONAL REGULATOR"/>
    <property type="match status" value="1"/>
</dbReference>
<dbReference type="InterPro" id="IPR005119">
    <property type="entry name" value="LysR_subst-bd"/>
</dbReference>
<evidence type="ECO:0000256" key="1">
    <source>
        <dbReference type="ARBA" id="ARBA00009437"/>
    </source>
</evidence>
<dbReference type="Pfam" id="PF00126">
    <property type="entry name" value="HTH_1"/>
    <property type="match status" value="1"/>
</dbReference>
<proteinExistence type="inferred from homology"/>
<keyword evidence="2" id="KW-0805">Transcription regulation</keyword>
<evidence type="ECO:0000256" key="2">
    <source>
        <dbReference type="ARBA" id="ARBA00023015"/>
    </source>
</evidence>
<keyword evidence="3" id="KW-0238">DNA-binding</keyword>
<dbReference type="InterPro" id="IPR000847">
    <property type="entry name" value="LysR_HTH_N"/>
</dbReference>
<dbReference type="EMBL" id="CP019343">
    <property type="protein sequence ID" value="ARN76239.1"/>
    <property type="molecule type" value="Genomic_DNA"/>
</dbReference>
<dbReference type="Gene3D" id="1.10.10.10">
    <property type="entry name" value="Winged helix-like DNA-binding domain superfamily/Winged helix DNA-binding domain"/>
    <property type="match status" value="1"/>
</dbReference>
<dbReference type="Proteomes" id="UP000193450">
    <property type="component" value="Chromosome"/>
</dbReference>
<name>A0A1X9NLF7_9GAMM</name>
<reference evidence="6 7" key="1">
    <citation type="submission" date="2016-11" db="EMBL/GenBank/DDBJ databases">
        <title>Trade-off between light-utilization and light-protection in marine flavobacteria.</title>
        <authorList>
            <person name="Kumagai Y."/>
        </authorList>
    </citation>
    <scope>NUCLEOTIDE SEQUENCE [LARGE SCALE GENOMIC DNA]</scope>
    <source>
        <strain evidence="6 7">NBRC 107125</strain>
    </source>
</reference>
<dbReference type="PANTHER" id="PTHR30126:SF5">
    <property type="entry name" value="HTH-TYPE TRANSCRIPTIONAL ACTIVATOR CMPR"/>
    <property type="match status" value="1"/>
</dbReference>
<dbReference type="AlphaFoldDB" id="A0A1X9NLF7"/>
<evidence type="ECO:0000259" key="5">
    <source>
        <dbReference type="PROSITE" id="PS50931"/>
    </source>
</evidence>